<comment type="caution">
    <text evidence="7">The sequence shown here is derived from an EMBL/GenBank/DDBJ whole genome shotgun (WGS) entry which is preliminary data.</text>
</comment>
<dbReference type="PRINTS" id="PR00385">
    <property type="entry name" value="P450"/>
</dbReference>
<keyword evidence="6" id="KW-0560">Oxidoreductase</keyword>
<organism evidence="7 8">
    <name type="scientific">Solihabitans fulvus</name>
    <dbReference type="NCBI Taxonomy" id="1892852"/>
    <lineage>
        <taxon>Bacteria</taxon>
        <taxon>Bacillati</taxon>
        <taxon>Actinomycetota</taxon>
        <taxon>Actinomycetes</taxon>
        <taxon>Pseudonocardiales</taxon>
        <taxon>Pseudonocardiaceae</taxon>
        <taxon>Solihabitans</taxon>
    </lineage>
</organism>
<dbReference type="PANTHER" id="PTHR24305:SF166">
    <property type="entry name" value="CYTOCHROME P450 12A4, MITOCHONDRIAL-RELATED"/>
    <property type="match status" value="1"/>
</dbReference>
<dbReference type="PANTHER" id="PTHR24305">
    <property type="entry name" value="CYTOCHROME P450"/>
    <property type="match status" value="1"/>
</dbReference>
<dbReference type="Proteomes" id="UP000323454">
    <property type="component" value="Unassembled WGS sequence"/>
</dbReference>
<dbReference type="InterPro" id="IPR036396">
    <property type="entry name" value="Cyt_P450_sf"/>
</dbReference>
<evidence type="ECO:0000313" key="8">
    <source>
        <dbReference type="Proteomes" id="UP000323454"/>
    </source>
</evidence>
<keyword evidence="4 5" id="KW-0408">Iron</keyword>
<keyword evidence="5 6" id="KW-0349">Heme</keyword>
<dbReference type="Pfam" id="PF00067">
    <property type="entry name" value="p450"/>
    <property type="match status" value="1"/>
</dbReference>
<accession>A0A5B2WYU2</accession>
<reference evidence="7 8" key="2">
    <citation type="submission" date="2019-09" db="EMBL/GenBank/DDBJ databases">
        <authorList>
            <person name="Jin C."/>
        </authorList>
    </citation>
    <scope>NUCLEOTIDE SEQUENCE [LARGE SCALE GENOMIC DNA]</scope>
    <source>
        <strain evidence="7 8">AN110305</strain>
    </source>
</reference>
<dbReference type="InterPro" id="IPR001128">
    <property type="entry name" value="Cyt_P450"/>
</dbReference>
<evidence type="ECO:0000256" key="6">
    <source>
        <dbReference type="RuleBase" id="RU000461"/>
    </source>
</evidence>
<dbReference type="Gene3D" id="1.10.630.10">
    <property type="entry name" value="Cytochrome P450"/>
    <property type="match status" value="1"/>
</dbReference>
<gene>
    <name evidence="7" type="ORF">F0L68_26005</name>
</gene>
<evidence type="ECO:0000256" key="1">
    <source>
        <dbReference type="ARBA" id="ARBA00001971"/>
    </source>
</evidence>
<dbReference type="GO" id="GO:0016705">
    <property type="term" value="F:oxidoreductase activity, acting on paired donors, with incorporation or reduction of molecular oxygen"/>
    <property type="evidence" value="ECO:0007669"/>
    <property type="project" value="InterPro"/>
</dbReference>
<evidence type="ECO:0000256" key="3">
    <source>
        <dbReference type="ARBA" id="ARBA00022723"/>
    </source>
</evidence>
<dbReference type="PROSITE" id="PS00086">
    <property type="entry name" value="CYTOCHROME_P450"/>
    <property type="match status" value="1"/>
</dbReference>
<evidence type="ECO:0000256" key="2">
    <source>
        <dbReference type="ARBA" id="ARBA00010617"/>
    </source>
</evidence>
<dbReference type="GO" id="GO:0020037">
    <property type="term" value="F:heme binding"/>
    <property type="evidence" value="ECO:0007669"/>
    <property type="project" value="InterPro"/>
</dbReference>
<evidence type="ECO:0000256" key="5">
    <source>
        <dbReference type="PIRSR" id="PIRSR602403-1"/>
    </source>
</evidence>
<dbReference type="GO" id="GO:0005506">
    <property type="term" value="F:iron ion binding"/>
    <property type="evidence" value="ECO:0007669"/>
    <property type="project" value="InterPro"/>
</dbReference>
<keyword evidence="6" id="KW-0503">Monooxygenase</keyword>
<reference evidence="7 8" key="1">
    <citation type="submission" date="2019-09" db="EMBL/GenBank/DDBJ databases">
        <title>Goodfellowia gen. nov., a new genus of the Pseudonocardineae related to Actinoalloteichus, containing Goodfellowia coeruleoviolacea gen. nov., comb. nov. gen. nov., comb. nov.</title>
        <authorList>
            <person name="Labeda D."/>
        </authorList>
    </citation>
    <scope>NUCLEOTIDE SEQUENCE [LARGE SCALE GENOMIC DNA]</scope>
    <source>
        <strain evidence="7 8">AN110305</strain>
    </source>
</reference>
<keyword evidence="3 5" id="KW-0479">Metal-binding</keyword>
<dbReference type="PRINTS" id="PR00465">
    <property type="entry name" value="EP450IV"/>
</dbReference>
<dbReference type="EMBL" id="VUOB01000049">
    <property type="protein sequence ID" value="KAA2256765.1"/>
    <property type="molecule type" value="Genomic_DNA"/>
</dbReference>
<evidence type="ECO:0000256" key="4">
    <source>
        <dbReference type="ARBA" id="ARBA00023004"/>
    </source>
</evidence>
<feature type="binding site" description="axial binding residue" evidence="5">
    <location>
        <position position="348"/>
    </location>
    <ligand>
        <name>heme</name>
        <dbReference type="ChEBI" id="CHEBI:30413"/>
    </ligand>
    <ligandPart>
        <name>Fe</name>
        <dbReference type="ChEBI" id="CHEBI:18248"/>
    </ligandPart>
</feature>
<dbReference type="InterPro" id="IPR017972">
    <property type="entry name" value="Cyt_P450_CS"/>
</dbReference>
<dbReference type="InterPro" id="IPR050121">
    <property type="entry name" value="Cytochrome_P450_monoxygenase"/>
</dbReference>
<comment type="cofactor">
    <cofactor evidence="1 5">
        <name>heme</name>
        <dbReference type="ChEBI" id="CHEBI:30413"/>
    </cofactor>
</comment>
<comment type="similarity">
    <text evidence="2 6">Belongs to the cytochrome P450 family.</text>
</comment>
<dbReference type="InterPro" id="IPR002403">
    <property type="entry name" value="Cyt_P450_E_grp-IV"/>
</dbReference>
<evidence type="ECO:0000313" key="7">
    <source>
        <dbReference type="EMBL" id="KAA2256765.1"/>
    </source>
</evidence>
<dbReference type="AlphaFoldDB" id="A0A5B2WYU2"/>
<name>A0A5B2WYU2_9PSEU</name>
<dbReference type="SUPFAM" id="SSF48264">
    <property type="entry name" value="Cytochrome P450"/>
    <property type="match status" value="1"/>
</dbReference>
<protein>
    <submittedName>
        <fullName evidence="7">Cytochrome P450</fullName>
    </submittedName>
</protein>
<dbReference type="GO" id="GO:0004497">
    <property type="term" value="F:monooxygenase activity"/>
    <property type="evidence" value="ECO:0007669"/>
    <property type="project" value="UniProtKB-KW"/>
</dbReference>
<keyword evidence="8" id="KW-1185">Reference proteome</keyword>
<proteinExistence type="inferred from homology"/>
<dbReference type="OrthoDB" id="5290182at2"/>
<sequence length="404" mass="44474">MSSVLIGHHRLRWSSRLPSHLDGTASGVCLESQHEDFSANTPRLSGGPRRRSPADVTAAWMHVRRTGWHGMNRQATLAHGRRMLASLDATMLGTDAAEVSVVDLLNGYAGELAIDFCLGQGNADVAAAVVRRAAVADRLTGSSLQFPAWLPLPRVRAMVRATAHLNATLTTHVRRRRADPVDQPQDLLDLLLANTTNPLTEDQVVTLVKANLFASYSTPGLALAWIVHEFAARPAAFDRVLAEADALHTATGSVLDDTRLPYTAAFVKEVLRLYPPVWLMQRYAARPTVLGEWDIRRAQYVTFSPYLLHRDPRWWTAPEEFKPERWHHDDAPAHRFAYVPFGAGPRVCLGIQLALYQLVVAAARLAVGYRIEVTSDNVAPTPQPALTPVGLAARFTPRTGVLSH</sequence>